<dbReference type="EMBL" id="CP000391">
    <property type="protein sequence ID" value="ABG65504.1"/>
    <property type="molecule type" value="Genomic_DNA"/>
</dbReference>
<dbReference type="HOGENOM" id="CLU_083287_8_0_5"/>
<dbReference type="PROSITE" id="PS50995">
    <property type="entry name" value="HTH_MARR_2"/>
    <property type="match status" value="1"/>
</dbReference>
<dbReference type="InterPro" id="IPR000835">
    <property type="entry name" value="HTH_MarR-typ"/>
</dbReference>
<name>Q11AS1_CHESB</name>
<protein>
    <submittedName>
        <fullName evidence="5">Transcriptional regulator, MarR family</fullName>
    </submittedName>
</protein>
<dbReference type="Gene3D" id="1.10.10.10">
    <property type="entry name" value="Winged helix-like DNA-binding domain superfamily/Winged helix DNA-binding domain"/>
    <property type="match status" value="1"/>
</dbReference>
<evidence type="ECO:0000256" key="2">
    <source>
        <dbReference type="ARBA" id="ARBA00023125"/>
    </source>
</evidence>
<sequence>MAATNTSDEDEALVSEGVKGVDYIILDDYLPYRLLYVTAQVTQMYDERYRRELGITIPESRVIHVLARYSKISSREICRMTTLAKSRVSVALQRLEAAGILTRTTNAADQRLISLKFTKKGNILRKKLVTLAQEMEADIIRQLGKARAQDLVKTLDMMRGYFEHAPNGRRDKQG</sequence>
<evidence type="ECO:0000256" key="3">
    <source>
        <dbReference type="ARBA" id="ARBA00023163"/>
    </source>
</evidence>
<feature type="domain" description="HTH marR-type" evidence="4">
    <location>
        <begin position="27"/>
        <end position="160"/>
    </location>
</feature>
<dbReference type="OrthoDB" id="8906692at2"/>
<dbReference type="Pfam" id="PF12802">
    <property type="entry name" value="MarR_2"/>
    <property type="match status" value="1"/>
</dbReference>
<gene>
    <name evidence="5" type="ordered locus">Meso_4476</name>
</gene>
<accession>Q11AS1</accession>
<dbReference type="InterPro" id="IPR036390">
    <property type="entry name" value="WH_DNA-bd_sf"/>
</dbReference>
<keyword evidence="5" id="KW-0614">Plasmid</keyword>
<organism evidence="5">
    <name type="scientific">Chelativorans sp. (strain BNC1)</name>
    <dbReference type="NCBI Taxonomy" id="266779"/>
    <lineage>
        <taxon>Bacteria</taxon>
        <taxon>Pseudomonadati</taxon>
        <taxon>Pseudomonadota</taxon>
        <taxon>Alphaproteobacteria</taxon>
        <taxon>Hyphomicrobiales</taxon>
        <taxon>Phyllobacteriaceae</taxon>
        <taxon>Chelativorans</taxon>
    </lineage>
</organism>
<reference evidence="5" key="1">
    <citation type="submission" date="2006-06" db="EMBL/GenBank/DDBJ databases">
        <title>Complete sequence of Plasmid 2 of Chelativorans sp. BNC1.</title>
        <authorList>
            <consortium name="US DOE Joint Genome Institute"/>
            <person name="Copeland A."/>
            <person name="Lucas S."/>
            <person name="Lapidus A."/>
            <person name="Barry K."/>
            <person name="Detter J.C."/>
            <person name="Glavina del Rio T."/>
            <person name="Hammon N."/>
            <person name="Israni S."/>
            <person name="Dalin E."/>
            <person name="Tice H."/>
            <person name="Pitluck S."/>
            <person name="Chertkov O."/>
            <person name="Brettin T."/>
            <person name="Bruce D."/>
            <person name="Han C."/>
            <person name="Tapia R."/>
            <person name="Gilna P."/>
            <person name="Schmutz J."/>
            <person name="Larimer F."/>
            <person name="Land M."/>
            <person name="Hauser L."/>
            <person name="Kyrpides N."/>
            <person name="Mikhailova N."/>
            <person name="Richardson P."/>
        </authorList>
    </citation>
    <scope>NUCLEOTIDE SEQUENCE</scope>
    <source>
        <strain evidence="5">BNC1</strain>
        <plasmid evidence="5">2</plasmid>
    </source>
</reference>
<proteinExistence type="predicted"/>
<dbReference type="GO" id="GO:0003677">
    <property type="term" value="F:DNA binding"/>
    <property type="evidence" value="ECO:0007669"/>
    <property type="project" value="UniProtKB-KW"/>
</dbReference>
<dbReference type="SMART" id="SM00347">
    <property type="entry name" value="HTH_MARR"/>
    <property type="match status" value="1"/>
</dbReference>
<dbReference type="InterPro" id="IPR036388">
    <property type="entry name" value="WH-like_DNA-bd_sf"/>
</dbReference>
<keyword evidence="2" id="KW-0238">DNA-binding</keyword>
<evidence type="ECO:0000313" key="5">
    <source>
        <dbReference type="EMBL" id="ABG65504.1"/>
    </source>
</evidence>
<dbReference type="PANTHER" id="PTHR42756:SF1">
    <property type="entry name" value="TRANSCRIPTIONAL REPRESSOR OF EMRAB OPERON"/>
    <property type="match status" value="1"/>
</dbReference>
<dbReference type="AlphaFoldDB" id="Q11AS1"/>
<geneLocation type="plasmid" evidence="5">
    <name>2</name>
</geneLocation>
<evidence type="ECO:0000259" key="4">
    <source>
        <dbReference type="PROSITE" id="PS50995"/>
    </source>
</evidence>
<keyword evidence="3" id="KW-0804">Transcription</keyword>
<evidence type="ECO:0000256" key="1">
    <source>
        <dbReference type="ARBA" id="ARBA00023015"/>
    </source>
</evidence>
<keyword evidence="1" id="KW-0805">Transcription regulation</keyword>
<dbReference type="PANTHER" id="PTHR42756">
    <property type="entry name" value="TRANSCRIPTIONAL REGULATOR, MARR"/>
    <property type="match status" value="1"/>
</dbReference>
<dbReference type="SUPFAM" id="SSF46785">
    <property type="entry name" value="Winged helix' DNA-binding domain"/>
    <property type="match status" value="1"/>
</dbReference>
<dbReference type="GO" id="GO:0003700">
    <property type="term" value="F:DNA-binding transcription factor activity"/>
    <property type="evidence" value="ECO:0007669"/>
    <property type="project" value="InterPro"/>
</dbReference>
<dbReference type="eggNOG" id="COG1846">
    <property type="taxonomic scope" value="Bacteria"/>
</dbReference>
<dbReference type="KEGG" id="mes:Meso_4476"/>